<reference evidence="2 3" key="1">
    <citation type="journal article" date="2019" name="Commun. Biol.">
        <title>The bagworm genome reveals a unique fibroin gene that provides high tensile strength.</title>
        <authorList>
            <person name="Kono N."/>
            <person name="Nakamura H."/>
            <person name="Ohtoshi R."/>
            <person name="Tomita M."/>
            <person name="Numata K."/>
            <person name="Arakawa K."/>
        </authorList>
    </citation>
    <scope>NUCLEOTIDE SEQUENCE [LARGE SCALE GENOMIC DNA]</scope>
</reference>
<dbReference type="Proteomes" id="UP000299102">
    <property type="component" value="Unassembled WGS sequence"/>
</dbReference>
<organism evidence="2 3">
    <name type="scientific">Eumeta variegata</name>
    <name type="common">Bagworm moth</name>
    <name type="synonym">Eumeta japonica</name>
    <dbReference type="NCBI Taxonomy" id="151549"/>
    <lineage>
        <taxon>Eukaryota</taxon>
        <taxon>Metazoa</taxon>
        <taxon>Ecdysozoa</taxon>
        <taxon>Arthropoda</taxon>
        <taxon>Hexapoda</taxon>
        <taxon>Insecta</taxon>
        <taxon>Pterygota</taxon>
        <taxon>Neoptera</taxon>
        <taxon>Endopterygota</taxon>
        <taxon>Lepidoptera</taxon>
        <taxon>Glossata</taxon>
        <taxon>Ditrysia</taxon>
        <taxon>Tineoidea</taxon>
        <taxon>Psychidae</taxon>
        <taxon>Oiketicinae</taxon>
        <taxon>Eumeta</taxon>
    </lineage>
</organism>
<dbReference type="AlphaFoldDB" id="A0A4C1YUZ3"/>
<proteinExistence type="predicted"/>
<protein>
    <submittedName>
        <fullName evidence="2">Uncharacterized protein</fullName>
    </submittedName>
</protein>
<feature type="region of interest" description="Disordered" evidence="1">
    <location>
        <begin position="81"/>
        <end position="132"/>
    </location>
</feature>
<dbReference type="EMBL" id="BGZK01001371">
    <property type="protein sequence ID" value="GBP78489.1"/>
    <property type="molecule type" value="Genomic_DNA"/>
</dbReference>
<evidence type="ECO:0000313" key="3">
    <source>
        <dbReference type="Proteomes" id="UP000299102"/>
    </source>
</evidence>
<gene>
    <name evidence="2" type="ORF">EVAR_67243_1</name>
</gene>
<sequence length="168" mass="18101">MRTGIGIGIKNRIGAGVDRIDIDIKTAIGIRIAIDIGRYKRRIQTRNVNDSSVLTCDVETDIFWGTGGPYNRGVFCASESGNVKKGPGGTPESPSPLRHPAGRGRSGGESEKIQARGLNPRPSGAARLPSSGQCRAAAHMSTLLMTRLPNLYLCEVRRRIGDCDTWIV</sequence>
<keyword evidence="3" id="KW-1185">Reference proteome</keyword>
<evidence type="ECO:0000256" key="1">
    <source>
        <dbReference type="SAM" id="MobiDB-lite"/>
    </source>
</evidence>
<evidence type="ECO:0000313" key="2">
    <source>
        <dbReference type="EMBL" id="GBP78489.1"/>
    </source>
</evidence>
<accession>A0A4C1YUZ3</accession>
<comment type="caution">
    <text evidence="2">The sequence shown here is derived from an EMBL/GenBank/DDBJ whole genome shotgun (WGS) entry which is preliminary data.</text>
</comment>
<name>A0A4C1YUZ3_EUMVA</name>